<dbReference type="GeneID" id="110232785"/>
<keyword evidence="3" id="KW-0648">Protein biosynthesis</keyword>
<dbReference type="OMA" id="HPENGEI"/>
<dbReference type="RefSeq" id="XP_020893659.1">
    <property type="nucleotide sequence ID" value="XM_021038000.2"/>
</dbReference>
<dbReference type="Gene3D" id="1.25.40.180">
    <property type="match status" value="1"/>
</dbReference>
<dbReference type="SUPFAM" id="SSF48371">
    <property type="entry name" value="ARM repeat"/>
    <property type="match status" value="1"/>
</dbReference>
<evidence type="ECO:0000256" key="3">
    <source>
        <dbReference type="ARBA" id="ARBA00022917"/>
    </source>
</evidence>
<dbReference type="AlphaFoldDB" id="A0A913WSZ9"/>
<dbReference type="EnsemblMetazoa" id="XM_021038000.2">
    <property type="protein sequence ID" value="XP_020893659.1"/>
    <property type="gene ID" value="LOC110232785"/>
</dbReference>
<name>A0A913WSZ9_EXADI</name>
<dbReference type="GO" id="GO:0003729">
    <property type="term" value="F:mRNA binding"/>
    <property type="evidence" value="ECO:0007669"/>
    <property type="project" value="TreeGrafter"/>
</dbReference>
<reference evidence="6" key="1">
    <citation type="submission" date="2022-11" db="UniProtKB">
        <authorList>
            <consortium name="EnsemblMetazoa"/>
        </authorList>
    </citation>
    <scope>IDENTIFICATION</scope>
</reference>
<accession>A0A913WSZ9</accession>
<sequence length="137" mass="15766">MYAQLCLRLSEEAPNFDDPGKTGNSTFRRLLLKQCEEEFNNRSKASQAFDKKDGPLTQEEEEQRGNIKRKMLGNIRFIGELAKLDMLHETILHKCIKQLLDKKKRASVADTSEDMECLCYLMKTVGPRIDVPKAKVF</sequence>
<evidence type="ECO:0000256" key="1">
    <source>
        <dbReference type="ARBA" id="ARBA00005775"/>
    </source>
</evidence>
<evidence type="ECO:0000256" key="2">
    <source>
        <dbReference type="ARBA" id="ARBA00022540"/>
    </source>
</evidence>
<dbReference type="Pfam" id="PF02854">
    <property type="entry name" value="MIF4G"/>
    <property type="match status" value="1"/>
</dbReference>
<evidence type="ECO:0000313" key="7">
    <source>
        <dbReference type="Proteomes" id="UP000887567"/>
    </source>
</evidence>
<organism evidence="6 7">
    <name type="scientific">Exaiptasia diaphana</name>
    <name type="common">Tropical sea anemone</name>
    <name type="synonym">Aiptasia pulchella</name>
    <dbReference type="NCBI Taxonomy" id="2652724"/>
    <lineage>
        <taxon>Eukaryota</taxon>
        <taxon>Metazoa</taxon>
        <taxon>Cnidaria</taxon>
        <taxon>Anthozoa</taxon>
        <taxon>Hexacorallia</taxon>
        <taxon>Actiniaria</taxon>
        <taxon>Aiptasiidae</taxon>
        <taxon>Exaiptasia</taxon>
    </lineage>
</organism>
<dbReference type="Proteomes" id="UP000887567">
    <property type="component" value="Unplaced"/>
</dbReference>
<evidence type="ECO:0000256" key="4">
    <source>
        <dbReference type="SAM" id="MobiDB-lite"/>
    </source>
</evidence>
<dbReference type="InterPro" id="IPR003890">
    <property type="entry name" value="MIF4G-like_typ-3"/>
</dbReference>
<dbReference type="InterPro" id="IPR016024">
    <property type="entry name" value="ARM-type_fold"/>
</dbReference>
<dbReference type="KEGG" id="epa:110232785"/>
<dbReference type="PANTHER" id="PTHR23253:SF9">
    <property type="entry name" value="EUKARYOTIC TRANSLATION INITIATION FACTOR 4 GAMMA 2"/>
    <property type="match status" value="1"/>
</dbReference>
<dbReference type="OrthoDB" id="514777at2759"/>
<protein>
    <recommendedName>
        <fullName evidence="5">MIF4G domain-containing protein</fullName>
    </recommendedName>
</protein>
<keyword evidence="7" id="KW-1185">Reference proteome</keyword>
<dbReference type="PANTHER" id="PTHR23253">
    <property type="entry name" value="EUKARYOTIC TRANSLATION INITIATION FACTOR 4 GAMMA"/>
    <property type="match status" value="1"/>
</dbReference>
<evidence type="ECO:0000259" key="5">
    <source>
        <dbReference type="Pfam" id="PF02854"/>
    </source>
</evidence>
<comment type="similarity">
    <text evidence="1">Belongs to the eukaryotic initiation factor 4G family.</text>
</comment>
<feature type="domain" description="MIF4G" evidence="5">
    <location>
        <begin position="1"/>
        <end position="135"/>
    </location>
</feature>
<proteinExistence type="inferred from homology"/>
<feature type="region of interest" description="Disordered" evidence="4">
    <location>
        <begin position="41"/>
        <end position="64"/>
    </location>
</feature>
<dbReference type="GO" id="GO:0016281">
    <property type="term" value="C:eukaryotic translation initiation factor 4F complex"/>
    <property type="evidence" value="ECO:0007669"/>
    <property type="project" value="TreeGrafter"/>
</dbReference>
<keyword evidence="2" id="KW-0396">Initiation factor</keyword>
<dbReference type="GO" id="GO:0003743">
    <property type="term" value="F:translation initiation factor activity"/>
    <property type="evidence" value="ECO:0007669"/>
    <property type="project" value="UniProtKB-KW"/>
</dbReference>
<evidence type="ECO:0000313" key="6">
    <source>
        <dbReference type="EnsemblMetazoa" id="XP_020893659.1"/>
    </source>
</evidence>